<evidence type="ECO:0000313" key="4">
    <source>
        <dbReference type="Proteomes" id="UP000002051"/>
    </source>
</evidence>
<accession>A0A072U9S3</accession>
<dbReference type="AlphaFoldDB" id="A0A072U9S3"/>
<reference evidence="2 4" key="1">
    <citation type="journal article" date="2011" name="Nature">
        <title>The Medicago genome provides insight into the evolution of rhizobial symbioses.</title>
        <authorList>
            <person name="Young N.D."/>
            <person name="Debelle F."/>
            <person name="Oldroyd G.E."/>
            <person name="Geurts R."/>
            <person name="Cannon S.B."/>
            <person name="Udvardi M.K."/>
            <person name="Benedito V.A."/>
            <person name="Mayer K.F."/>
            <person name="Gouzy J."/>
            <person name="Schoof H."/>
            <person name="Van de Peer Y."/>
            <person name="Proost S."/>
            <person name="Cook D.R."/>
            <person name="Meyers B.C."/>
            <person name="Spannagl M."/>
            <person name="Cheung F."/>
            <person name="De Mita S."/>
            <person name="Krishnakumar V."/>
            <person name="Gundlach H."/>
            <person name="Zhou S."/>
            <person name="Mudge J."/>
            <person name="Bharti A.K."/>
            <person name="Murray J.D."/>
            <person name="Naoumkina M.A."/>
            <person name="Rosen B."/>
            <person name="Silverstein K.A."/>
            <person name="Tang H."/>
            <person name="Rombauts S."/>
            <person name="Zhao P.X."/>
            <person name="Zhou P."/>
            <person name="Barbe V."/>
            <person name="Bardou P."/>
            <person name="Bechner M."/>
            <person name="Bellec A."/>
            <person name="Berger A."/>
            <person name="Berges H."/>
            <person name="Bidwell S."/>
            <person name="Bisseling T."/>
            <person name="Choisne N."/>
            <person name="Couloux A."/>
            <person name="Denny R."/>
            <person name="Deshpande S."/>
            <person name="Dai X."/>
            <person name="Doyle J.J."/>
            <person name="Dudez A.M."/>
            <person name="Farmer A.D."/>
            <person name="Fouteau S."/>
            <person name="Franken C."/>
            <person name="Gibelin C."/>
            <person name="Gish J."/>
            <person name="Goldstein S."/>
            <person name="Gonzalez A.J."/>
            <person name="Green P.J."/>
            <person name="Hallab A."/>
            <person name="Hartog M."/>
            <person name="Hua A."/>
            <person name="Humphray S.J."/>
            <person name="Jeong D.H."/>
            <person name="Jing Y."/>
            <person name="Jocker A."/>
            <person name="Kenton S.M."/>
            <person name="Kim D.J."/>
            <person name="Klee K."/>
            <person name="Lai H."/>
            <person name="Lang C."/>
            <person name="Lin S."/>
            <person name="Macmil S.L."/>
            <person name="Magdelenat G."/>
            <person name="Matthews L."/>
            <person name="McCorrison J."/>
            <person name="Monaghan E.L."/>
            <person name="Mun J.H."/>
            <person name="Najar F.Z."/>
            <person name="Nicholson C."/>
            <person name="Noirot C."/>
            <person name="O'Bleness M."/>
            <person name="Paule C.R."/>
            <person name="Poulain J."/>
            <person name="Prion F."/>
            <person name="Qin B."/>
            <person name="Qu C."/>
            <person name="Retzel E.F."/>
            <person name="Riddle C."/>
            <person name="Sallet E."/>
            <person name="Samain S."/>
            <person name="Samson N."/>
            <person name="Sanders I."/>
            <person name="Saurat O."/>
            <person name="Scarpelli C."/>
            <person name="Schiex T."/>
            <person name="Segurens B."/>
            <person name="Severin A.J."/>
            <person name="Sherrier D.J."/>
            <person name="Shi R."/>
            <person name="Sims S."/>
            <person name="Singer S.R."/>
            <person name="Sinharoy S."/>
            <person name="Sterck L."/>
            <person name="Viollet A."/>
            <person name="Wang B.B."/>
            <person name="Wang K."/>
            <person name="Wang M."/>
            <person name="Wang X."/>
            <person name="Warfsmann J."/>
            <person name="Weissenbach J."/>
            <person name="White D.D."/>
            <person name="White J.D."/>
            <person name="Wiley G.B."/>
            <person name="Wincker P."/>
            <person name="Xing Y."/>
            <person name="Yang L."/>
            <person name="Yao Z."/>
            <person name="Ying F."/>
            <person name="Zhai J."/>
            <person name="Zhou L."/>
            <person name="Zuber A."/>
            <person name="Denarie J."/>
            <person name="Dixon R.A."/>
            <person name="May G.D."/>
            <person name="Schwartz D.C."/>
            <person name="Rogers J."/>
            <person name="Quetier F."/>
            <person name="Town C.D."/>
            <person name="Roe B.A."/>
        </authorList>
    </citation>
    <scope>NUCLEOTIDE SEQUENCE [LARGE SCALE GENOMIC DNA]</scope>
    <source>
        <strain evidence="2">A17</strain>
        <strain evidence="3 4">cv. Jemalong A17</strain>
    </source>
</reference>
<reference evidence="3" key="3">
    <citation type="submission" date="2015-04" db="UniProtKB">
        <authorList>
            <consortium name="EnsemblPlants"/>
        </authorList>
    </citation>
    <scope>IDENTIFICATION</scope>
    <source>
        <strain evidence="3">cv. Jemalong A17</strain>
    </source>
</reference>
<keyword evidence="1" id="KW-0472">Membrane</keyword>
<organism evidence="2 4">
    <name type="scientific">Medicago truncatula</name>
    <name type="common">Barrel medic</name>
    <name type="synonym">Medicago tribuloides</name>
    <dbReference type="NCBI Taxonomy" id="3880"/>
    <lineage>
        <taxon>Eukaryota</taxon>
        <taxon>Viridiplantae</taxon>
        <taxon>Streptophyta</taxon>
        <taxon>Embryophyta</taxon>
        <taxon>Tracheophyta</taxon>
        <taxon>Spermatophyta</taxon>
        <taxon>Magnoliopsida</taxon>
        <taxon>eudicotyledons</taxon>
        <taxon>Gunneridae</taxon>
        <taxon>Pentapetalae</taxon>
        <taxon>rosids</taxon>
        <taxon>fabids</taxon>
        <taxon>Fabales</taxon>
        <taxon>Fabaceae</taxon>
        <taxon>Papilionoideae</taxon>
        <taxon>50 kb inversion clade</taxon>
        <taxon>NPAAA clade</taxon>
        <taxon>Hologalegina</taxon>
        <taxon>IRL clade</taxon>
        <taxon>Trifolieae</taxon>
        <taxon>Medicago</taxon>
    </lineage>
</organism>
<name>A0A072U9S3_MEDTR</name>
<evidence type="ECO:0000256" key="1">
    <source>
        <dbReference type="SAM" id="Phobius"/>
    </source>
</evidence>
<keyword evidence="1 2" id="KW-0812">Transmembrane</keyword>
<evidence type="ECO:0000313" key="3">
    <source>
        <dbReference type="EnsemblPlants" id="KEH22580"/>
    </source>
</evidence>
<dbReference type="Proteomes" id="UP000002051">
    <property type="component" value="Unassembled WGS sequence"/>
</dbReference>
<proteinExistence type="predicted"/>
<gene>
    <name evidence="2" type="ordered locus">MTR_7g055803</name>
</gene>
<feature type="transmembrane region" description="Helical" evidence="1">
    <location>
        <begin position="33"/>
        <end position="55"/>
    </location>
</feature>
<keyword evidence="1" id="KW-1133">Transmembrane helix</keyword>
<dbReference type="EnsemblPlants" id="KEH22580">
    <property type="protein sequence ID" value="KEH22580"/>
    <property type="gene ID" value="MTR_7g055803"/>
</dbReference>
<keyword evidence="4" id="KW-1185">Reference proteome</keyword>
<evidence type="ECO:0000313" key="2">
    <source>
        <dbReference type="EMBL" id="KEH22580.1"/>
    </source>
</evidence>
<sequence length="129" mass="15006">MEKTSWVWNSAQVWCIRVTHDSESAVMLMQVLIGLRVLLAACVMIWVGASLFLLAQRSKGVSNYKKTQLHLRYKTQMLVRKHNIVNIFHRFQRRLKRLRGCAKVNSLHLSTETIGRSLGNCIDEFIEYD</sequence>
<dbReference type="HOGENOM" id="CLU_1952018_0_0_1"/>
<reference evidence="2 4" key="2">
    <citation type="journal article" date="2014" name="BMC Genomics">
        <title>An improved genome release (version Mt4.0) for the model legume Medicago truncatula.</title>
        <authorList>
            <person name="Tang H."/>
            <person name="Krishnakumar V."/>
            <person name="Bidwell S."/>
            <person name="Rosen B."/>
            <person name="Chan A."/>
            <person name="Zhou S."/>
            <person name="Gentzbittel L."/>
            <person name="Childs K.L."/>
            <person name="Yandell M."/>
            <person name="Gundlach H."/>
            <person name="Mayer K.F."/>
            <person name="Schwartz D.C."/>
            <person name="Town C.D."/>
        </authorList>
    </citation>
    <scope>GENOME REANNOTATION</scope>
    <source>
        <strain evidence="2">A17</strain>
        <strain evidence="3 4">cv. Jemalong A17</strain>
    </source>
</reference>
<dbReference type="EMBL" id="CM001223">
    <property type="protein sequence ID" value="KEH22580.1"/>
    <property type="molecule type" value="Genomic_DNA"/>
</dbReference>
<protein>
    <submittedName>
        <fullName evidence="2">Transmembrane protein, putative</fullName>
    </submittedName>
</protein>